<evidence type="ECO:0000256" key="6">
    <source>
        <dbReference type="ARBA" id="ARBA00023136"/>
    </source>
</evidence>
<feature type="compositionally biased region" description="Basic and acidic residues" evidence="7">
    <location>
        <begin position="399"/>
        <end position="419"/>
    </location>
</feature>
<reference evidence="10 11" key="1">
    <citation type="submission" date="2024-04" db="EMBL/GenBank/DDBJ databases">
        <title>Tritrichomonas musculus Genome.</title>
        <authorList>
            <person name="Alves-Ferreira E."/>
            <person name="Grigg M."/>
            <person name="Lorenzi H."/>
            <person name="Galac M."/>
        </authorList>
    </citation>
    <scope>NUCLEOTIDE SEQUENCE [LARGE SCALE GENOMIC DNA]</scope>
    <source>
        <strain evidence="10 11">EAF2021</strain>
    </source>
</reference>
<evidence type="ECO:0000256" key="8">
    <source>
        <dbReference type="SAM" id="Phobius"/>
    </source>
</evidence>
<evidence type="ECO:0000259" key="9">
    <source>
        <dbReference type="Pfam" id="PF01545"/>
    </source>
</evidence>
<gene>
    <name evidence="10" type="ORF">M9Y10_002628</name>
</gene>
<dbReference type="NCBIfam" id="TIGR01297">
    <property type="entry name" value="CDF"/>
    <property type="match status" value="1"/>
</dbReference>
<comment type="similarity">
    <text evidence="2">Belongs to the cation diffusion facilitator (CDF) transporter (TC 2.A.4) family. SLC30A subfamily.</text>
</comment>
<evidence type="ECO:0000256" key="4">
    <source>
        <dbReference type="ARBA" id="ARBA00022833"/>
    </source>
</evidence>
<protein>
    <submittedName>
        <fullName evidence="10">Zinc resistance conferring protein</fullName>
    </submittedName>
</protein>
<feature type="transmembrane region" description="Helical" evidence="8">
    <location>
        <begin position="69"/>
        <end position="93"/>
    </location>
</feature>
<evidence type="ECO:0000313" key="11">
    <source>
        <dbReference type="Proteomes" id="UP001470230"/>
    </source>
</evidence>
<dbReference type="PANTHER" id="PTHR45820:SF4">
    <property type="entry name" value="ZINC TRANSPORTER 63C, ISOFORM F"/>
    <property type="match status" value="1"/>
</dbReference>
<dbReference type="InterPro" id="IPR027469">
    <property type="entry name" value="Cation_efflux_TMD_sf"/>
</dbReference>
<feature type="domain" description="Cation efflux protein transmembrane" evidence="9">
    <location>
        <begin position="69"/>
        <end position="262"/>
    </location>
</feature>
<feature type="compositionally biased region" description="Basic and acidic residues" evidence="7">
    <location>
        <begin position="35"/>
        <end position="57"/>
    </location>
</feature>
<dbReference type="Pfam" id="PF01545">
    <property type="entry name" value="Cation_efflux"/>
    <property type="match status" value="1"/>
</dbReference>
<dbReference type="Proteomes" id="UP001470230">
    <property type="component" value="Unassembled WGS sequence"/>
</dbReference>
<dbReference type="InterPro" id="IPR058533">
    <property type="entry name" value="Cation_efflux_TM"/>
</dbReference>
<keyword evidence="3 8" id="KW-0812">Transmembrane</keyword>
<keyword evidence="5 8" id="KW-1133">Transmembrane helix</keyword>
<feature type="transmembrane region" description="Helical" evidence="8">
    <location>
        <begin position="238"/>
        <end position="255"/>
    </location>
</feature>
<evidence type="ECO:0000256" key="1">
    <source>
        <dbReference type="ARBA" id="ARBA00004141"/>
    </source>
</evidence>
<comment type="caution">
    <text evidence="10">The sequence shown here is derived from an EMBL/GenBank/DDBJ whole genome shotgun (WGS) entry which is preliminary data.</text>
</comment>
<dbReference type="InterPro" id="IPR002524">
    <property type="entry name" value="Cation_efflux"/>
</dbReference>
<dbReference type="EMBL" id="JAPFFF010000001">
    <property type="protein sequence ID" value="KAK8900305.1"/>
    <property type="molecule type" value="Genomic_DNA"/>
</dbReference>
<name>A0ABR2LCN6_9EUKA</name>
<evidence type="ECO:0000256" key="7">
    <source>
        <dbReference type="SAM" id="MobiDB-lite"/>
    </source>
</evidence>
<comment type="subcellular location">
    <subcellularLocation>
        <location evidence="1">Membrane</location>
        <topology evidence="1">Multi-pass membrane protein</topology>
    </subcellularLocation>
</comment>
<dbReference type="SUPFAM" id="SSF161111">
    <property type="entry name" value="Cation efflux protein transmembrane domain-like"/>
    <property type="match status" value="1"/>
</dbReference>
<keyword evidence="4" id="KW-0862">Zinc</keyword>
<keyword evidence="11" id="KW-1185">Reference proteome</keyword>
<feature type="region of interest" description="Disordered" evidence="7">
    <location>
        <begin position="35"/>
        <end position="60"/>
    </location>
</feature>
<organism evidence="10 11">
    <name type="scientific">Tritrichomonas musculus</name>
    <dbReference type="NCBI Taxonomy" id="1915356"/>
    <lineage>
        <taxon>Eukaryota</taxon>
        <taxon>Metamonada</taxon>
        <taxon>Parabasalia</taxon>
        <taxon>Tritrichomonadida</taxon>
        <taxon>Tritrichomonadidae</taxon>
        <taxon>Tritrichomonas</taxon>
    </lineage>
</organism>
<evidence type="ECO:0000256" key="2">
    <source>
        <dbReference type="ARBA" id="ARBA00008873"/>
    </source>
</evidence>
<evidence type="ECO:0000256" key="5">
    <source>
        <dbReference type="ARBA" id="ARBA00022989"/>
    </source>
</evidence>
<feature type="transmembrane region" description="Helical" evidence="8">
    <location>
        <begin position="203"/>
        <end position="226"/>
    </location>
</feature>
<keyword evidence="6 8" id="KW-0472">Membrane</keyword>
<feature type="transmembrane region" description="Helical" evidence="8">
    <location>
        <begin position="136"/>
        <end position="159"/>
    </location>
</feature>
<evidence type="ECO:0000256" key="3">
    <source>
        <dbReference type="ARBA" id="ARBA00022692"/>
    </source>
</evidence>
<evidence type="ECO:0000313" key="10">
    <source>
        <dbReference type="EMBL" id="KAK8900305.1"/>
    </source>
</evidence>
<dbReference type="PANTHER" id="PTHR45820">
    <property type="entry name" value="FI23527P1"/>
    <property type="match status" value="1"/>
</dbReference>
<proteinExistence type="inferred from homology"/>
<feature type="transmembrane region" description="Helical" evidence="8">
    <location>
        <begin position="171"/>
        <end position="191"/>
    </location>
</feature>
<accession>A0ABR2LCN6</accession>
<feature type="region of interest" description="Disordered" evidence="7">
    <location>
        <begin position="384"/>
        <end position="419"/>
    </location>
</feature>
<sequence length="436" mass="49464">MSTHSSSGSHLDNNDQLTELINPCNCEEFMKHLREEEEHGHSHSHGHSHDHGHDHGHSHSHAPQATWRLITMICLNVVFLLAELITGFITHSLSLQSDAFHMISDEASLCIGLAAHKLSKRPPDRKMTFGWARTEVVGGFVNAVFLLAICLMLFCDAIERFVSPPDIEKGLLFLIVGCLGLFINIVGMFIFHNHSHSDNLKGVFLHVMGDFFGSIGVVISACVINFTDWKYKMYVDPVISLIIIAILVYGSWGLFRSTGKIIIERVPEGINVEKIEEQLLVIPHLEAVHELHVWELCRGNVIALAHIVVNSHENSQVVLEMVHNLMLTFRIYSTTVQIEYSQDFPPQFSDTANSCFYASSIGKDKRAFVSKPIYQHSIGCPHFINPNDESESHHHHHEHEHDHHHEHDHDHNHDHHVDENDQEDRYISADEDESAL</sequence>
<dbReference type="Gene3D" id="1.20.1510.10">
    <property type="entry name" value="Cation efflux protein transmembrane domain"/>
    <property type="match status" value="1"/>
</dbReference>